<dbReference type="EMBL" id="MN740746">
    <property type="protein sequence ID" value="QHU09897.1"/>
    <property type="molecule type" value="Genomic_DNA"/>
</dbReference>
<evidence type="ECO:0000256" key="1">
    <source>
        <dbReference type="SAM" id="Phobius"/>
    </source>
</evidence>
<feature type="transmembrane region" description="Helical" evidence="1">
    <location>
        <begin position="6"/>
        <end position="25"/>
    </location>
</feature>
<feature type="transmembrane region" description="Helical" evidence="1">
    <location>
        <begin position="80"/>
        <end position="102"/>
    </location>
</feature>
<reference evidence="2" key="1">
    <citation type="journal article" date="2020" name="Nature">
        <title>Giant virus diversity and host interactions through global metagenomics.</title>
        <authorList>
            <person name="Schulz F."/>
            <person name="Roux S."/>
            <person name="Paez-Espino D."/>
            <person name="Jungbluth S."/>
            <person name="Walsh D.A."/>
            <person name="Denef V.J."/>
            <person name="McMahon K.D."/>
            <person name="Konstantinidis K.T."/>
            <person name="Eloe-Fadrosh E.A."/>
            <person name="Kyrpides N.C."/>
            <person name="Woyke T."/>
        </authorList>
    </citation>
    <scope>NUCLEOTIDE SEQUENCE</scope>
    <source>
        <strain evidence="2">GVMAG-S-1101164-164</strain>
    </source>
</reference>
<keyword evidence="1" id="KW-0812">Transmembrane</keyword>
<name>A0A6C0JZR3_9ZZZZ</name>
<keyword evidence="1" id="KW-1133">Transmembrane helix</keyword>
<keyword evidence="1" id="KW-0472">Membrane</keyword>
<organism evidence="2">
    <name type="scientific">viral metagenome</name>
    <dbReference type="NCBI Taxonomy" id="1070528"/>
    <lineage>
        <taxon>unclassified sequences</taxon>
        <taxon>metagenomes</taxon>
        <taxon>organismal metagenomes</taxon>
    </lineage>
</organism>
<proteinExistence type="predicted"/>
<dbReference type="AlphaFoldDB" id="A0A6C0JZR3"/>
<protein>
    <submittedName>
        <fullName evidence="2">Uncharacterized protein</fullName>
    </submittedName>
</protein>
<evidence type="ECO:0000313" key="2">
    <source>
        <dbReference type="EMBL" id="QHU09897.1"/>
    </source>
</evidence>
<accession>A0A6C0JZR3</accession>
<feature type="transmembrane region" description="Helical" evidence="1">
    <location>
        <begin position="45"/>
        <end position="68"/>
    </location>
</feature>
<feature type="transmembrane region" description="Helical" evidence="1">
    <location>
        <begin position="109"/>
        <end position="129"/>
    </location>
</feature>
<sequence length="140" mass="15482">MDFMYIAIIAGGLIGILLSVLFGVFSRSGSDAFTRRIFGMSSYDFIFDGIVFIMCVAFLFLATVSGVVRDLAYPYAKPVNFTIETLLMAIVPSLVFFAMAYLRGHPITLTIFGEFAVLVAKFGVLHVLLQFSGFYSSIFH</sequence>